<comment type="caution">
    <text evidence="5">The sequence shown here is derived from an EMBL/GenBank/DDBJ whole genome shotgun (WGS) entry which is preliminary data.</text>
</comment>
<evidence type="ECO:0000259" key="4">
    <source>
        <dbReference type="Pfam" id="PF24564"/>
    </source>
</evidence>
<evidence type="ECO:0000313" key="6">
    <source>
        <dbReference type="Proteomes" id="UP000186601"/>
    </source>
</evidence>
<reference evidence="5 6" key="1">
    <citation type="submission" date="2018-02" db="EMBL/GenBank/DDBJ databases">
        <title>Genome sequence of the basidiomycete white-rot fungus Phlebia centrifuga.</title>
        <authorList>
            <person name="Granchi Z."/>
            <person name="Peng M."/>
            <person name="de Vries R.P."/>
            <person name="Hilden K."/>
            <person name="Makela M.R."/>
            <person name="Grigoriev I."/>
            <person name="Riley R."/>
        </authorList>
    </citation>
    <scope>NUCLEOTIDE SEQUENCE [LARGE SCALE GENOMIC DNA]</scope>
    <source>
        <strain evidence="5 6">FBCC195</strain>
    </source>
</reference>
<dbReference type="OrthoDB" id="3598281at2759"/>
<feature type="compositionally biased region" description="Basic and acidic residues" evidence="2">
    <location>
        <begin position="289"/>
        <end position="322"/>
    </location>
</feature>
<dbReference type="InterPro" id="IPR045063">
    <property type="entry name" value="Dynamin_N"/>
</dbReference>
<accession>A0A2R6NMJ5</accession>
<dbReference type="InterPro" id="IPR027417">
    <property type="entry name" value="P-loop_NTPase"/>
</dbReference>
<dbReference type="PANTHER" id="PTHR36681">
    <property type="entry name" value="NUCLEAR GTPASE, GERMINAL CENTER-ASSOCIATED, TANDEM DUPLICATE 3"/>
    <property type="match status" value="1"/>
</dbReference>
<feature type="region of interest" description="Disordered" evidence="2">
    <location>
        <begin position="1"/>
        <end position="26"/>
    </location>
</feature>
<evidence type="ECO:0000313" key="5">
    <source>
        <dbReference type="EMBL" id="PSR73608.1"/>
    </source>
</evidence>
<feature type="compositionally biased region" description="Acidic residues" evidence="2">
    <location>
        <begin position="591"/>
        <end position="607"/>
    </location>
</feature>
<sequence>MDFKENLHLSISPNEPRIKPEPQETHITPLVENKAWRSTLGESKVATKLEIGDAARVYLDRGLPVPNYLNGASGSSTIASRVKDEDVDMKDAPHALSNPIQPTVLEPAVKPFTVYQSEDDITYVPEDALKQGLGMVKSMKHNIKRLELGSKLPCTAVVTEIGYHPKKTIDADVSFLSEAEWRQELAVLLDDLVDEDGKLKRSTDLRSDAGVAWQKVHAVYPAVSQEQIIKLTVDQILSRDPSSSFPFFVPLYSLIRSTGVAQILGTTKHITAKDSKAFAQEIGKYIDSKDQKRGDKKEKNAKEKKDKDKGKSIIEKLREQNNKRMGTGTGSQDKNHDLEEPAFWPLIRQVQVQCNAGALSTGAILVDLPGVADANAARNNIAKDYMKKCDCIWILAPITRAVDDKTARDLMGDAFKMQLMTTKCDDVSCSEVIRALNLDDDPALVEIEDEIDACNTEMDEHKGKKKEAESTAKEIEQGLKQLREFFAEYQDHLKAMENGETFVPKLTAKTKAGKNAEDSGSRGKKRKNSRGGKKGSPKRRKNEKSSDDEDEDDDFLVDDDDDLDFSGSESDKNSGESDDDKSEFGSNKDSGDEEDDEEDQEAEEATEESLKEKIEEAKNGIKEFRVHLSEARKLRKEAMDALAGLKKRQNKAQREKNAFCSLKRSEFSRDVLKEDFRIGLKDLDDAAAEQRDPDSFDPTLNIRNYEEIDLPVFTCSSRDYVRLKGQVKGDGDPACFTKFEDTGIPELQKWCHQLTVSSRERAARNFMTHLKTFATSVKGYVQGIGDVTVADRDALREKWESILPDDDDDDEADPFGGFGGGWASSDDPFDLPGLADLANPLGNAFYTMQNKAPKVDRFGELVGITPRLVKDFMKVIDDCVHELQKSFRDGLEEKCRVGAINAAAAALETSDNFAASMHWGTYRATLRRHGSWRQDLNVELSNPFTRQIASSWSKVFEADLFSGFEKATKEAIKNVLKEVEESAALGLKERAKGQAEQALEEARVALEKTLGLVRDTINTEQKEVSRCLAPHIRNQLVDDYNAAMAERGKGSVARQKALFHDAISDTKSEMFDGAADVIMGRLAKAAEAVGKALEGSLSELAETVEVSVAVLWEGVKDDPAQVKVRTEVISSVAEIIEQIRLWQEAARQKQTTSA</sequence>
<dbReference type="Gene3D" id="3.40.50.300">
    <property type="entry name" value="P-loop containing nucleotide triphosphate hydrolases"/>
    <property type="match status" value="1"/>
</dbReference>
<gene>
    <name evidence="5" type="ORF">PHLCEN_2v10527</name>
</gene>
<feature type="domain" description="DUF7605" evidence="4">
    <location>
        <begin position="903"/>
        <end position="1066"/>
    </location>
</feature>
<dbReference type="EMBL" id="MLYV02001069">
    <property type="protein sequence ID" value="PSR73608.1"/>
    <property type="molecule type" value="Genomic_DNA"/>
</dbReference>
<dbReference type="InterPro" id="IPR056024">
    <property type="entry name" value="DUF7605"/>
</dbReference>
<keyword evidence="6" id="KW-1185">Reference proteome</keyword>
<organism evidence="5 6">
    <name type="scientific">Hermanssonia centrifuga</name>
    <dbReference type="NCBI Taxonomy" id="98765"/>
    <lineage>
        <taxon>Eukaryota</taxon>
        <taxon>Fungi</taxon>
        <taxon>Dikarya</taxon>
        <taxon>Basidiomycota</taxon>
        <taxon>Agaricomycotina</taxon>
        <taxon>Agaricomycetes</taxon>
        <taxon>Polyporales</taxon>
        <taxon>Meruliaceae</taxon>
        <taxon>Hermanssonia</taxon>
    </lineage>
</organism>
<feature type="domain" description="Dynamin N-terminal" evidence="3">
    <location>
        <begin position="297"/>
        <end position="411"/>
    </location>
</feature>
<dbReference type="Pfam" id="PF00350">
    <property type="entry name" value="Dynamin_N"/>
    <property type="match status" value="1"/>
</dbReference>
<name>A0A2R6NMJ5_9APHY</name>
<dbReference type="STRING" id="98765.A0A2R6NMJ5"/>
<dbReference type="PANTHER" id="PTHR36681:SF3">
    <property type="entry name" value="NUCLEAR GTPASE, GERMINAL CENTER-ASSOCIATED, TANDEM DUPLICATE 3"/>
    <property type="match status" value="1"/>
</dbReference>
<protein>
    <recommendedName>
        <fullName evidence="7">Nuclear GTPase SLIP-GC</fullName>
    </recommendedName>
</protein>
<dbReference type="AlphaFoldDB" id="A0A2R6NMJ5"/>
<feature type="region of interest" description="Disordered" evidence="2">
    <location>
        <begin position="289"/>
        <end position="336"/>
    </location>
</feature>
<keyword evidence="1" id="KW-0175">Coiled coil</keyword>
<feature type="region of interest" description="Disordered" evidence="2">
    <location>
        <begin position="508"/>
        <end position="613"/>
    </location>
</feature>
<proteinExistence type="predicted"/>
<evidence type="ECO:0000256" key="1">
    <source>
        <dbReference type="SAM" id="Coils"/>
    </source>
</evidence>
<evidence type="ECO:0000259" key="3">
    <source>
        <dbReference type="Pfam" id="PF00350"/>
    </source>
</evidence>
<dbReference type="Pfam" id="PF24564">
    <property type="entry name" value="DUF7605"/>
    <property type="match status" value="1"/>
</dbReference>
<feature type="compositionally biased region" description="Acidic residues" evidence="2">
    <location>
        <begin position="546"/>
        <end position="564"/>
    </location>
</feature>
<evidence type="ECO:0008006" key="7">
    <source>
        <dbReference type="Google" id="ProtNLM"/>
    </source>
</evidence>
<evidence type="ECO:0000256" key="2">
    <source>
        <dbReference type="SAM" id="MobiDB-lite"/>
    </source>
</evidence>
<feature type="compositionally biased region" description="Basic residues" evidence="2">
    <location>
        <begin position="522"/>
        <end position="542"/>
    </location>
</feature>
<feature type="coiled-coil region" evidence="1">
    <location>
        <begin position="444"/>
        <end position="485"/>
    </location>
</feature>
<dbReference type="Proteomes" id="UP000186601">
    <property type="component" value="Unassembled WGS sequence"/>
</dbReference>